<evidence type="ECO:0000256" key="2">
    <source>
        <dbReference type="ARBA" id="ARBA00022741"/>
    </source>
</evidence>
<dbReference type="PANTHER" id="PTHR10751">
    <property type="entry name" value="GUANYLATE BINDING PROTEIN"/>
    <property type="match status" value="1"/>
</dbReference>
<proteinExistence type="inferred from homology"/>
<accession>A0A5E4CZ07</accession>
<dbReference type="SUPFAM" id="SSF48340">
    <property type="entry name" value="Interferon-induced guanylate-binding protein 1 (GBP1), C-terminal domain"/>
    <property type="match status" value="1"/>
</dbReference>
<dbReference type="FunFam" id="3.40.50.300:FF:000422">
    <property type="entry name" value="Guanylate-binding protein 1"/>
    <property type="match status" value="1"/>
</dbReference>
<dbReference type="CDD" id="cd01851">
    <property type="entry name" value="GBP"/>
    <property type="match status" value="1"/>
</dbReference>
<gene>
    <name evidence="9" type="ORF">MONAX_5E041496</name>
</gene>
<dbReference type="InterPro" id="IPR027417">
    <property type="entry name" value="P-loop_NTPase"/>
</dbReference>
<feature type="coiled-coil region" evidence="7">
    <location>
        <begin position="479"/>
        <end position="527"/>
    </location>
</feature>
<dbReference type="InterPro" id="IPR036543">
    <property type="entry name" value="Guanylate-bd_C_sf"/>
</dbReference>
<sequence length="605" mass="68451">MASETYMPGPVCLIENMEGQLVVKQEALQILSAITQPMVVVAIVGVCSTGKSYLMNQLAGKKKGFSVGSTVQSHTKGIWMWCVPHPEKPGHTLVLLDTEGLGDVEKGDDKNDTQIFALASLLSSTFVYNTMNKIDQGAIDLLHNVTELTDILRARTLPDNGVKDADDIGNFFPDLVWSIRDFYLSLERDGQLMTADEYLQNSLKMKKGSDQRTQSFNLPRLCIQKFFPTRKCFVFDSPTHQKKISQLETLKEDDLSFQFVQQMAEFSSHIFNKSKIKTLPGGIKVNGPCLENLVRTYVNAISSRDLPCMENAVMTLAQRENAAAIKRALSHYDQLMGQKVQLPTETLQELVNLHRSSEGEAIEIFKKNSFKDEDQSFQKELQTLLDAKQNDICKKNEKASSDCCSALLQDIFGPLEEAVKQGLYSKPGGHNLYLQKTKELMTKYHQQPRKGIQAEEALQKYLKSKESVRNAVLQTDHALTAKEKEMEEARVKAEAAKAEAENAVVIHRQMQQMMEEKERLHQQQIRQMEIEIANILAQQHRNLAHLLQVLNQLFQPRVVFLSFLYKDESMKQCGEMKSTRVARGRDCGIRPWGVHPSSTVTKYMV</sequence>
<evidence type="ECO:0000256" key="4">
    <source>
        <dbReference type="ARBA" id="ARBA00022859"/>
    </source>
</evidence>
<evidence type="ECO:0000256" key="1">
    <source>
        <dbReference type="ARBA" id="ARBA00022588"/>
    </source>
</evidence>
<feature type="domain" description="GB1/RHD3-type G" evidence="8">
    <location>
        <begin position="35"/>
        <end position="275"/>
    </location>
</feature>
<dbReference type="CDD" id="cd16269">
    <property type="entry name" value="GBP_C"/>
    <property type="match status" value="1"/>
</dbReference>
<dbReference type="SUPFAM" id="SSF52540">
    <property type="entry name" value="P-loop containing nucleoside triphosphate hydrolases"/>
    <property type="match status" value="1"/>
</dbReference>
<dbReference type="Gene3D" id="1.20.1000.10">
    <property type="entry name" value="Guanylate-binding protein, C-terminal domain"/>
    <property type="match status" value="1"/>
</dbReference>
<protein>
    <recommendedName>
        <fullName evidence="8">GB1/RHD3-type G domain-containing protein</fullName>
    </recommendedName>
</protein>
<evidence type="ECO:0000256" key="3">
    <source>
        <dbReference type="ARBA" id="ARBA00022801"/>
    </source>
</evidence>
<evidence type="ECO:0000259" key="8">
    <source>
        <dbReference type="PROSITE" id="PS51715"/>
    </source>
</evidence>
<comment type="similarity">
    <text evidence="6">Belongs to the TRAFAC class dynamin-like GTPase superfamily. GB1/RHD3 GTPase family.</text>
</comment>
<dbReference type="AlphaFoldDB" id="A0A5E4CZ07"/>
<dbReference type="GO" id="GO:0003924">
    <property type="term" value="F:GTPase activity"/>
    <property type="evidence" value="ECO:0007669"/>
    <property type="project" value="InterPro"/>
</dbReference>
<dbReference type="EMBL" id="CABDUW010002493">
    <property type="protein sequence ID" value="VTJ87053.1"/>
    <property type="molecule type" value="Genomic_DNA"/>
</dbReference>
<evidence type="ECO:0000256" key="6">
    <source>
        <dbReference type="PROSITE-ProRule" id="PRU01052"/>
    </source>
</evidence>
<dbReference type="Proteomes" id="UP000335636">
    <property type="component" value="Unassembled WGS sequence"/>
</dbReference>
<keyword evidence="7" id="KW-0175">Coiled coil</keyword>
<dbReference type="GO" id="GO:0031347">
    <property type="term" value="P:regulation of defense response"/>
    <property type="evidence" value="ECO:0007669"/>
    <property type="project" value="UniProtKB-ARBA"/>
</dbReference>
<organism evidence="9 10">
    <name type="scientific">Marmota monax</name>
    <name type="common">Woodchuck</name>
    <dbReference type="NCBI Taxonomy" id="9995"/>
    <lineage>
        <taxon>Eukaryota</taxon>
        <taxon>Metazoa</taxon>
        <taxon>Chordata</taxon>
        <taxon>Craniata</taxon>
        <taxon>Vertebrata</taxon>
        <taxon>Euteleostomi</taxon>
        <taxon>Mammalia</taxon>
        <taxon>Eutheria</taxon>
        <taxon>Euarchontoglires</taxon>
        <taxon>Glires</taxon>
        <taxon>Rodentia</taxon>
        <taxon>Sciuromorpha</taxon>
        <taxon>Sciuridae</taxon>
        <taxon>Xerinae</taxon>
        <taxon>Marmotini</taxon>
        <taxon>Marmota</taxon>
    </lineage>
</organism>
<evidence type="ECO:0000256" key="5">
    <source>
        <dbReference type="ARBA" id="ARBA00023134"/>
    </source>
</evidence>
<dbReference type="Gene3D" id="3.40.50.300">
    <property type="entry name" value="P-loop containing nucleotide triphosphate hydrolases"/>
    <property type="match status" value="1"/>
</dbReference>
<reference evidence="9" key="1">
    <citation type="submission" date="2019-04" db="EMBL/GenBank/DDBJ databases">
        <authorList>
            <person name="Alioto T."/>
            <person name="Alioto T."/>
        </authorList>
    </citation>
    <scope>NUCLEOTIDE SEQUENCE [LARGE SCALE GENOMIC DNA]</scope>
</reference>
<keyword evidence="2" id="KW-0547">Nucleotide-binding</keyword>
<keyword evidence="3" id="KW-0378">Hydrolase</keyword>
<evidence type="ECO:0000313" key="10">
    <source>
        <dbReference type="Proteomes" id="UP000335636"/>
    </source>
</evidence>
<keyword evidence="4" id="KW-0391">Immunity</keyword>
<dbReference type="InterPro" id="IPR015894">
    <property type="entry name" value="Guanylate-bd_N"/>
</dbReference>
<dbReference type="Pfam" id="PF02263">
    <property type="entry name" value="GBP"/>
    <property type="match status" value="1"/>
</dbReference>
<dbReference type="FunFam" id="1.20.1000.10:FF:000001">
    <property type="entry name" value="Guanylate binding protein 1"/>
    <property type="match status" value="1"/>
</dbReference>
<evidence type="ECO:0000256" key="7">
    <source>
        <dbReference type="SAM" id="Coils"/>
    </source>
</evidence>
<dbReference type="GO" id="GO:0071346">
    <property type="term" value="P:cellular response to type II interferon"/>
    <property type="evidence" value="ECO:0007669"/>
    <property type="project" value="UniProtKB-ARBA"/>
</dbReference>
<dbReference type="InterPro" id="IPR003191">
    <property type="entry name" value="Guanylate-bd/ATL_C"/>
</dbReference>
<name>A0A5E4CZ07_MARMO</name>
<evidence type="ECO:0000313" key="9">
    <source>
        <dbReference type="EMBL" id="VTJ87053.1"/>
    </source>
</evidence>
<dbReference type="GO" id="GO:0005525">
    <property type="term" value="F:GTP binding"/>
    <property type="evidence" value="ECO:0007669"/>
    <property type="project" value="UniProtKB-KW"/>
</dbReference>
<keyword evidence="1" id="KW-0399">Innate immunity</keyword>
<dbReference type="Pfam" id="PF02841">
    <property type="entry name" value="GBP_C"/>
    <property type="match status" value="1"/>
</dbReference>
<keyword evidence="5" id="KW-0342">GTP-binding</keyword>
<dbReference type="InterPro" id="IPR030386">
    <property type="entry name" value="G_GB1_RHD3_dom"/>
</dbReference>
<keyword evidence="10" id="KW-1185">Reference proteome</keyword>
<comment type="caution">
    <text evidence="9">The sequence shown here is derived from an EMBL/GenBank/DDBJ whole genome shotgun (WGS) entry which is preliminary data.</text>
</comment>
<dbReference type="InterPro" id="IPR037684">
    <property type="entry name" value="GBP_C"/>
</dbReference>
<dbReference type="PROSITE" id="PS51715">
    <property type="entry name" value="G_GB1_RHD3"/>
    <property type="match status" value="1"/>
</dbReference>